<name>A0ABU6GJJ0_9BACL</name>
<organism evidence="2 3">
    <name type="scientific">Paenibacillus dokdonensis</name>
    <dbReference type="NCBI Taxonomy" id="2567944"/>
    <lineage>
        <taxon>Bacteria</taxon>
        <taxon>Bacillati</taxon>
        <taxon>Bacillota</taxon>
        <taxon>Bacilli</taxon>
        <taxon>Bacillales</taxon>
        <taxon>Paenibacillaceae</taxon>
        <taxon>Paenibacillus</taxon>
    </lineage>
</organism>
<dbReference type="CDD" id="cd04301">
    <property type="entry name" value="NAT_SF"/>
    <property type="match status" value="1"/>
</dbReference>
<comment type="caution">
    <text evidence="2">The sequence shown here is derived from an EMBL/GenBank/DDBJ whole genome shotgun (WGS) entry which is preliminary data.</text>
</comment>
<dbReference type="Gene3D" id="3.40.630.30">
    <property type="match status" value="1"/>
</dbReference>
<dbReference type="EMBL" id="JARLKZ010000005">
    <property type="protein sequence ID" value="MEC0239915.1"/>
    <property type="molecule type" value="Genomic_DNA"/>
</dbReference>
<evidence type="ECO:0000259" key="1">
    <source>
        <dbReference type="PROSITE" id="PS51186"/>
    </source>
</evidence>
<dbReference type="RefSeq" id="WP_326087215.1">
    <property type="nucleotide sequence ID" value="NZ_JARLKZ010000005.1"/>
</dbReference>
<evidence type="ECO:0000313" key="2">
    <source>
        <dbReference type="EMBL" id="MEC0239915.1"/>
    </source>
</evidence>
<evidence type="ECO:0000313" key="3">
    <source>
        <dbReference type="Proteomes" id="UP001344632"/>
    </source>
</evidence>
<dbReference type="Pfam" id="PF00583">
    <property type="entry name" value="Acetyltransf_1"/>
    <property type="match status" value="1"/>
</dbReference>
<proteinExistence type="predicted"/>
<gene>
    <name evidence="2" type="ORF">P4H66_08635</name>
</gene>
<sequence>MIREAEIADKDQIFDLYRMLVPNSKKMNVFEEQIEIIRRDPNNFLLVYEENGEILGTVTLNICLQALHGFRPYGVVENVIVHENHRNRNIGQKLLQYIEDYCKSIECHRIMLLSNSTRQRAHHFFEREGYSGSVSKGFKKYL</sequence>
<dbReference type="InterPro" id="IPR000182">
    <property type="entry name" value="GNAT_dom"/>
</dbReference>
<reference evidence="2 3" key="1">
    <citation type="submission" date="2023-03" db="EMBL/GenBank/DDBJ databases">
        <title>Bacillus Genome Sequencing.</title>
        <authorList>
            <person name="Dunlap C."/>
        </authorList>
    </citation>
    <scope>NUCLEOTIDE SEQUENCE [LARGE SCALE GENOMIC DNA]</scope>
    <source>
        <strain evidence="2 3">BD-525</strain>
    </source>
</reference>
<dbReference type="Proteomes" id="UP001344632">
    <property type="component" value="Unassembled WGS sequence"/>
</dbReference>
<dbReference type="PROSITE" id="PS51186">
    <property type="entry name" value="GNAT"/>
    <property type="match status" value="1"/>
</dbReference>
<accession>A0ABU6GJJ0</accession>
<feature type="domain" description="N-acetyltransferase" evidence="1">
    <location>
        <begin position="1"/>
        <end position="142"/>
    </location>
</feature>
<dbReference type="InterPro" id="IPR016181">
    <property type="entry name" value="Acyl_CoA_acyltransferase"/>
</dbReference>
<dbReference type="PANTHER" id="PTHR43072">
    <property type="entry name" value="N-ACETYLTRANSFERASE"/>
    <property type="match status" value="1"/>
</dbReference>
<protein>
    <submittedName>
        <fullName evidence="2">GNAT family N-acetyltransferase</fullName>
    </submittedName>
</protein>
<keyword evidence="3" id="KW-1185">Reference proteome</keyword>
<dbReference type="SUPFAM" id="SSF55729">
    <property type="entry name" value="Acyl-CoA N-acyltransferases (Nat)"/>
    <property type="match status" value="1"/>
</dbReference>